<reference evidence="1 2" key="1">
    <citation type="journal article" date="2021" name="Nat. Plants">
        <title>The Taxus genome provides insights into paclitaxel biosynthesis.</title>
        <authorList>
            <person name="Xiong X."/>
            <person name="Gou J."/>
            <person name="Liao Q."/>
            <person name="Li Y."/>
            <person name="Zhou Q."/>
            <person name="Bi G."/>
            <person name="Li C."/>
            <person name="Du R."/>
            <person name="Wang X."/>
            <person name="Sun T."/>
            <person name="Guo L."/>
            <person name="Liang H."/>
            <person name="Lu P."/>
            <person name="Wu Y."/>
            <person name="Zhang Z."/>
            <person name="Ro D.K."/>
            <person name="Shang Y."/>
            <person name="Huang S."/>
            <person name="Yan J."/>
        </authorList>
    </citation>
    <scope>NUCLEOTIDE SEQUENCE [LARGE SCALE GENOMIC DNA]</scope>
    <source>
        <strain evidence="1">Ta-2019</strain>
    </source>
</reference>
<dbReference type="AlphaFoldDB" id="A0AA38FXS4"/>
<dbReference type="EMBL" id="JAHRHJ020000006">
    <property type="protein sequence ID" value="KAH9312160.1"/>
    <property type="molecule type" value="Genomic_DNA"/>
</dbReference>
<proteinExistence type="predicted"/>
<sequence>MDSVETKLSCTDVLNAIKVNLNEDGICAVPDELKKSIANLFRSCEPPLCPCCQSSHNCIFRYLNNKMTGRSIQPRSRSQISMGKRPLITSNASPEGLKSVKKPCLSLFSAGETHDNPLDVDHISLSGWNSRDEINCGTALTGTHHDLISNDDISLSDWAGPGSRLADELEEICCTTAVMADQDQVLNISATPWNAEDPLMSDWYNAVRAEFSSMCWGASMEMPELVEETTISDNCNGAEIAGLTLPETETWEECEGGWYNGIPTWEMPELVEDRTISDNCMAGFDGVEIAELTLPETVILHEGWKECEGEWYNGIPLWEKSELVEERDNCMAGFDIGVDIAGLTLPETQILQSCEEYEGQWCNGFFTDGLEACA</sequence>
<evidence type="ECO:0000313" key="1">
    <source>
        <dbReference type="EMBL" id="KAH9312160.1"/>
    </source>
</evidence>
<evidence type="ECO:0000313" key="2">
    <source>
        <dbReference type="Proteomes" id="UP000824469"/>
    </source>
</evidence>
<comment type="caution">
    <text evidence="1">The sequence shown here is derived from an EMBL/GenBank/DDBJ whole genome shotgun (WGS) entry which is preliminary data.</text>
</comment>
<name>A0AA38FXS4_TAXCH</name>
<keyword evidence="2" id="KW-1185">Reference proteome</keyword>
<accession>A0AA38FXS4</accession>
<protein>
    <submittedName>
        <fullName evidence="1">Uncharacterized protein</fullName>
    </submittedName>
</protein>
<gene>
    <name evidence="1" type="ORF">KI387_027195</name>
</gene>
<organism evidence="1 2">
    <name type="scientific">Taxus chinensis</name>
    <name type="common">Chinese yew</name>
    <name type="synonym">Taxus wallichiana var. chinensis</name>
    <dbReference type="NCBI Taxonomy" id="29808"/>
    <lineage>
        <taxon>Eukaryota</taxon>
        <taxon>Viridiplantae</taxon>
        <taxon>Streptophyta</taxon>
        <taxon>Embryophyta</taxon>
        <taxon>Tracheophyta</taxon>
        <taxon>Spermatophyta</taxon>
        <taxon>Pinopsida</taxon>
        <taxon>Pinidae</taxon>
        <taxon>Conifers II</taxon>
        <taxon>Cupressales</taxon>
        <taxon>Taxaceae</taxon>
        <taxon>Taxus</taxon>
    </lineage>
</organism>
<dbReference type="Proteomes" id="UP000824469">
    <property type="component" value="Unassembled WGS sequence"/>
</dbReference>